<dbReference type="RefSeq" id="WP_006978614.1">
    <property type="nucleotide sequence ID" value="NZ_ABVL01000003.1"/>
</dbReference>
<accession>B4CXJ7</accession>
<evidence type="ECO:0000259" key="1">
    <source>
        <dbReference type="Pfam" id="PF08980"/>
    </source>
</evidence>
<dbReference type="InParanoid" id="B4CXJ7"/>
<dbReference type="Pfam" id="PF08980">
    <property type="entry name" value="DUF1883"/>
    <property type="match status" value="1"/>
</dbReference>
<dbReference type="InterPro" id="IPR015073">
    <property type="entry name" value="DUF1883"/>
</dbReference>
<dbReference type="AlphaFoldDB" id="B4CXJ7"/>
<keyword evidence="3" id="KW-1185">Reference proteome</keyword>
<dbReference type="Gene3D" id="4.10.1210.10">
    <property type="entry name" value="Atu1913-like"/>
    <property type="match status" value="1"/>
</dbReference>
<evidence type="ECO:0000313" key="3">
    <source>
        <dbReference type="Proteomes" id="UP000005824"/>
    </source>
</evidence>
<reference evidence="2 3" key="1">
    <citation type="journal article" date="2011" name="J. Bacteriol.">
        <title>Genome sequence of Chthoniobacter flavus Ellin428, an aerobic heterotrophic soil bacterium.</title>
        <authorList>
            <person name="Kant R."/>
            <person name="van Passel M.W."/>
            <person name="Palva A."/>
            <person name="Lucas S."/>
            <person name="Lapidus A."/>
            <person name="Glavina Del Rio T."/>
            <person name="Dalin E."/>
            <person name="Tice H."/>
            <person name="Bruce D."/>
            <person name="Goodwin L."/>
            <person name="Pitluck S."/>
            <person name="Larimer F.W."/>
            <person name="Land M.L."/>
            <person name="Hauser L."/>
            <person name="Sangwan P."/>
            <person name="de Vos W.M."/>
            <person name="Janssen P.H."/>
            <person name="Smidt H."/>
        </authorList>
    </citation>
    <scope>NUCLEOTIDE SEQUENCE [LARGE SCALE GENOMIC DNA]</scope>
    <source>
        <strain evidence="2 3">Ellin428</strain>
    </source>
</reference>
<organism evidence="2 3">
    <name type="scientific">Chthoniobacter flavus Ellin428</name>
    <dbReference type="NCBI Taxonomy" id="497964"/>
    <lineage>
        <taxon>Bacteria</taxon>
        <taxon>Pseudomonadati</taxon>
        <taxon>Verrucomicrobiota</taxon>
        <taxon>Spartobacteria</taxon>
        <taxon>Chthoniobacterales</taxon>
        <taxon>Chthoniobacteraceae</taxon>
        <taxon>Chthoniobacter</taxon>
    </lineage>
</organism>
<evidence type="ECO:0000313" key="2">
    <source>
        <dbReference type="EMBL" id="EDY20995.1"/>
    </source>
</evidence>
<proteinExistence type="predicted"/>
<dbReference type="Proteomes" id="UP000005824">
    <property type="component" value="Unassembled WGS sequence"/>
</dbReference>
<dbReference type="InterPro" id="IPR036488">
    <property type="entry name" value="DUF1883-like_sf"/>
</dbReference>
<feature type="domain" description="DUF1883" evidence="1">
    <location>
        <begin position="1"/>
        <end position="84"/>
    </location>
</feature>
<protein>
    <recommendedName>
        <fullName evidence="1">DUF1883 domain-containing protein</fullName>
    </recommendedName>
</protein>
<dbReference type="STRING" id="497964.CfE428DRAFT_1288"/>
<comment type="caution">
    <text evidence="2">The sequence shown here is derived from an EMBL/GenBank/DDBJ whole genome shotgun (WGS) entry which is preliminary data.</text>
</comment>
<dbReference type="SUPFAM" id="SSF141099">
    <property type="entry name" value="Atu1913-like"/>
    <property type="match status" value="1"/>
</dbReference>
<gene>
    <name evidence="2" type="ORF">CfE428DRAFT_1288</name>
</gene>
<dbReference type="EMBL" id="ABVL01000003">
    <property type="protein sequence ID" value="EDY20995.1"/>
    <property type="molecule type" value="Genomic_DNA"/>
</dbReference>
<name>B4CXJ7_9BACT</name>
<sequence length="86" mass="9462">MKYLHEEFDCAGGETVRVDLNKQANVRLLDDNNYRHFRSGGRYRCGGGLAKTTPVLLTVPNAGRWHVVVDLGGYAGSVRASITLLN</sequence>